<sequence length="324" mass="36361">MNTDAAPQPDFGGVKFFLVVYACVSAAIFLPNVSLYVYSMRLSLYHKRWIMARMDALFEELKTGLGRPQMSYLECFNALNGEGHLDEADELRMSQIVEGFNRRRPVMAPADIKYLTSILQHEFLKHWWMLSLDNISRRRYYTIITSVFYHSDAQHYLGNGFFLSVMFYIAFGCGWAPWPMAILAIGSGIAGCLVELAQFRLALLAFPDPPDPENHLMDMEINYRLRTRLFCGASGIISAFSVALPLLCPKARGLLLAPLWLFSLCRLGVDAWFAFRGDTRGLVRTNIERLLDGRPGSSTTTSHVGHVVGAACGLLFVLVKLTLG</sequence>
<evidence type="ECO:0000313" key="8">
    <source>
        <dbReference type="Proteomes" id="UP001396898"/>
    </source>
</evidence>
<feature type="transmembrane region" description="Helical" evidence="5">
    <location>
        <begin position="16"/>
        <end position="38"/>
    </location>
</feature>
<evidence type="ECO:0000256" key="1">
    <source>
        <dbReference type="ARBA" id="ARBA00004141"/>
    </source>
</evidence>
<keyword evidence="8" id="KW-1185">Reference proteome</keyword>
<proteinExistence type="predicted"/>
<dbReference type="Proteomes" id="UP001396898">
    <property type="component" value="Unassembled WGS sequence"/>
</dbReference>
<comment type="caution">
    <text evidence="7">The sequence shown here is derived from an EMBL/GenBank/DDBJ whole genome shotgun (WGS) entry which is preliminary data.</text>
</comment>
<dbReference type="SUPFAM" id="SSF144091">
    <property type="entry name" value="Rhomboid-like"/>
    <property type="match status" value="1"/>
</dbReference>
<evidence type="ECO:0000256" key="2">
    <source>
        <dbReference type="ARBA" id="ARBA00022692"/>
    </source>
</evidence>
<evidence type="ECO:0000256" key="3">
    <source>
        <dbReference type="ARBA" id="ARBA00022989"/>
    </source>
</evidence>
<dbReference type="PANTHER" id="PTHR43066:SF11">
    <property type="entry name" value="PEPTIDASE S54 RHOMBOID DOMAIN-CONTAINING PROTEIN"/>
    <property type="match status" value="1"/>
</dbReference>
<evidence type="ECO:0000259" key="6">
    <source>
        <dbReference type="Pfam" id="PF01694"/>
    </source>
</evidence>
<keyword evidence="3 5" id="KW-1133">Transmembrane helix</keyword>
<keyword evidence="4 5" id="KW-0472">Membrane</keyword>
<feature type="domain" description="Peptidase S54 rhomboid" evidence="6">
    <location>
        <begin position="138"/>
        <end position="319"/>
    </location>
</feature>
<dbReference type="PANTHER" id="PTHR43066">
    <property type="entry name" value="RHOMBOID-RELATED PROTEIN"/>
    <property type="match status" value="1"/>
</dbReference>
<feature type="transmembrane region" description="Helical" evidence="5">
    <location>
        <begin position="304"/>
        <end position="323"/>
    </location>
</feature>
<evidence type="ECO:0000313" key="7">
    <source>
        <dbReference type="EMBL" id="KAK7993073.1"/>
    </source>
</evidence>
<name>A0ABR1QZK9_9PEZI</name>
<reference evidence="7 8" key="1">
    <citation type="submission" date="2023-01" db="EMBL/GenBank/DDBJ databases">
        <title>Analysis of 21 Apiospora genomes using comparative genomics revels a genus with tremendous synthesis potential of carbohydrate active enzymes and secondary metabolites.</title>
        <authorList>
            <person name="Sorensen T."/>
        </authorList>
    </citation>
    <scope>NUCLEOTIDE SEQUENCE [LARGE SCALE GENOMIC DNA]</scope>
    <source>
        <strain evidence="7 8">CBS 20057</strain>
    </source>
</reference>
<feature type="transmembrane region" description="Helical" evidence="5">
    <location>
        <begin position="156"/>
        <end position="178"/>
    </location>
</feature>
<evidence type="ECO:0000256" key="4">
    <source>
        <dbReference type="ARBA" id="ARBA00023136"/>
    </source>
</evidence>
<organism evidence="7 8">
    <name type="scientific">Apiospora marii</name>
    <dbReference type="NCBI Taxonomy" id="335849"/>
    <lineage>
        <taxon>Eukaryota</taxon>
        <taxon>Fungi</taxon>
        <taxon>Dikarya</taxon>
        <taxon>Ascomycota</taxon>
        <taxon>Pezizomycotina</taxon>
        <taxon>Sordariomycetes</taxon>
        <taxon>Xylariomycetidae</taxon>
        <taxon>Amphisphaeriales</taxon>
        <taxon>Apiosporaceae</taxon>
        <taxon>Apiospora</taxon>
    </lineage>
</organism>
<feature type="transmembrane region" description="Helical" evidence="5">
    <location>
        <begin position="227"/>
        <end position="247"/>
    </location>
</feature>
<accession>A0ABR1QZK9</accession>
<comment type="subcellular location">
    <subcellularLocation>
        <location evidence="1">Membrane</location>
        <topology evidence="1">Multi-pass membrane protein</topology>
    </subcellularLocation>
</comment>
<dbReference type="Gene3D" id="1.20.1540.10">
    <property type="entry name" value="Rhomboid-like"/>
    <property type="match status" value="1"/>
</dbReference>
<dbReference type="InterPro" id="IPR022764">
    <property type="entry name" value="Peptidase_S54_rhomboid_dom"/>
</dbReference>
<evidence type="ECO:0000256" key="5">
    <source>
        <dbReference type="SAM" id="Phobius"/>
    </source>
</evidence>
<keyword evidence="2 5" id="KW-0812">Transmembrane</keyword>
<feature type="transmembrane region" description="Helical" evidence="5">
    <location>
        <begin position="184"/>
        <end position="206"/>
    </location>
</feature>
<dbReference type="InterPro" id="IPR035952">
    <property type="entry name" value="Rhomboid-like_sf"/>
</dbReference>
<dbReference type="EMBL" id="JAQQWI010000025">
    <property type="protein sequence ID" value="KAK7993073.1"/>
    <property type="molecule type" value="Genomic_DNA"/>
</dbReference>
<dbReference type="Pfam" id="PF01694">
    <property type="entry name" value="Rhomboid"/>
    <property type="match status" value="1"/>
</dbReference>
<protein>
    <submittedName>
        <fullName evidence="7">Rhomboid-domain-containing protein</fullName>
    </submittedName>
</protein>
<gene>
    <name evidence="7" type="ORF">PG991_016252</name>
</gene>